<evidence type="ECO:0008006" key="4">
    <source>
        <dbReference type="Google" id="ProtNLM"/>
    </source>
</evidence>
<evidence type="ECO:0000313" key="2">
    <source>
        <dbReference type="EMBL" id="KAL0860265.1"/>
    </source>
</evidence>
<evidence type="ECO:0000256" key="1">
    <source>
        <dbReference type="SAM" id="MobiDB-lite"/>
    </source>
</evidence>
<evidence type="ECO:0000313" key="3">
    <source>
        <dbReference type="Proteomes" id="UP001549920"/>
    </source>
</evidence>
<gene>
    <name evidence="2" type="ORF">ABMA27_009686</name>
</gene>
<dbReference type="Pfam" id="PF15684">
    <property type="entry name" value="AROS"/>
    <property type="match status" value="1"/>
</dbReference>
<comment type="caution">
    <text evidence="2">The sequence shown here is derived from an EMBL/GenBank/DDBJ whole genome shotgun (WGS) entry which is preliminary data.</text>
</comment>
<keyword evidence="3" id="KW-1185">Reference proteome</keyword>
<protein>
    <recommendedName>
        <fullName evidence="4">40S ribosomal protein S19-binding protein 1</fullName>
    </recommendedName>
</protein>
<dbReference type="EMBL" id="JBEUOH010000025">
    <property type="protein sequence ID" value="KAL0860265.1"/>
    <property type="molecule type" value="Genomic_DNA"/>
</dbReference>
<dbReference type="InterPro" id="IPR023262">
    <property type="entry name" value="AROS"/>
</dbReference>
<name>A0ABR3H6P7_LOXSC</name>
<feature type="region of interest" description="Disordered" evidence="1">
    <location>
        <begin position="1"/>
        <end position="59"/>
    </location>
</feature>
<dbReference type="Proteomes" id="UP001549920">
    <property type="component" value="Unassembled WGS sequence"/>
</dbReference>
<organism evidence="2 3">
    <name type="scientific">Loxostege sticticalis</name>
    <name type="common">Beet webworm moth</name>
    <dbReference type="NCBI Taxonomy" id="481309"/>
    <lineage>
        <taxon>Eukaryota</taxon>
        <taxon>Metazoa</taxon>
        <taxon>Ecdysozoa</taxon>
        <taxon>Arthropoda</taxon>
        <taxon>Hexapoda</taxon>
        <taxon>Insecta</taxon>
        <taxon>Pterygota</taxon>
        <taxon>Neoptera</taxon>
        <taxon>Endopterygota</taxon>
        <taxon>Lepidoptera</taxon>
        <taxon>Glossata</taxon>
        <taxon>Ditrysia</taxon>
        <taxon>Pyraloidea</taxon>
        <taxon>Crambidae</taxon>
        <taxon>Pyraustinae</taxon>
        <taxon>Loxostege</taxon>
    </lineage>
</organism>
<accession>A0ABR3H6P7</accession>
<reference evidence="2 3" key="1">
    <citation type="submission" date="2024-06" db="EMBL/GenBank/DDBJ databases">
        <title>A chromosome-level genome assembly of beet webworm, Loxostege sticticalis.</title>
        <authorList>
            <person name="Zhang Y."/>
        </authorList>
    </citation>
    <scope>NUCLEOTIDE SEQUENCE [LARGE SCALE GENOMIC DNA]</scope>
    <source>
        <strain evidence="2">AQ026</strain>
        <tissue evidence="2">Whole body</tissue>
    </source>
</reference>
<proteinExistence type="predicted"/>
<sequence>MSSALVRQALELVDPEESVGKRGKRRSGQSRRGGSSGQGTIPYKRNKKPNQKDTKTSTDIAEENIKKLLALSTPAVDKKTAEKIVERAIKGKPLAEKLQGKTDDGKSILFPTESFQDFENELFCS</sequence>